<evidence type="ECO:0000256" key="1">
    <source>
        <dbReference type="ARBA" id="ARBA00022723"/>
    </source>
</evidence>
<evidence type="ECO:0000256" key="2">
    <source>
        <dbReference type="ARBA" id="ARBA00022771"/>
    </source>
</evidence>
<sequence length="408" mass="45275">MNSGGNLHISNPICKDYVLDKTKAIQRKNDACAKPHIESTMKSGNNLVLEFSIAAYEYARQCLITILNSSTQYVGMVRHSEETSGAKVDTCIKVYNRKSDSSQGKNLKFVVNLYHTSSTMVVNGSRVDLYVADIHKLLCDELSKKGHMFTSLNDNITCTISKLTSTVPNLNQNLAATNINCQNNLDDLAISFRTEESIDLNEDTGDICPICNKISLLETVECSECFLWIHYECAGLSQSAVSALSSLDFVCALCTDNMLYEVHTIGCNNSQNLHPEMNSLVVNDTSPDTYVRPPTPTTTLPEGVTNSVMDASDETTLVKEIYNQHDTSVLANNAKNNHSQQSSNQSYGATPKRFPNSEPSLSDNIQKKPKRQNIRTMKPKINNAEDKAYIIKLENEINKQNPNCKIHS</sequence>
<dbReference type="AlphaFoldDB" id="A0A6J8CHZ8"/>
<accession>A0A6J8CHZ8</accession>
<dbReference type="InterPro" id="IPR011011">
    <property type="entry name" value="Znf_FYVE_PHD"/>
</dbReference>
<proteinExistence type="predicted"/>
<name>A0A6J8CHZ8_MYTCO</name>
<dbReference type="CDD" id="cd15517">
    <property type="entry name" value="PHD_TCF19_like"/>
    <property type="match status" value="1"/>
</dbReference>
<dbReference type="OrthoDB" id="10002605at2759"/>
<evidence type="ECO:0000313" key="6">
    <source>
        <dbReference type="EMBL" id="CAC5395136.1"/>
    </source>
</evidence>
<feature type="domain" description="Zinc finger PHD-type" evidence="5">
    <location>
        <begin position="207"/>
        <end position="255"/>
    </location>
</feature>
<dbReference type="Proteomes" id="UP000507470">
    <property type="component" value="Unassembled WGS sequence"/>
</dbReference>
<evidence type="ECO:0000259" key="5">
    <source>
        <dbReference type="SMART" id="SM00249"/>
    </source>
</evidence>
<reference evidence="6 7" key="1">
    <citation type="submission" date="2020-06" db="EMBL/GenBank/DDBJ databases">
        <authorList>
            <person name="Li R."/>
            <person name="Bekaert M."/>
        </authorList>
    </citation>
    <scope>NUCLEOTIDE SEQUENCE [LARGE SCALE GENOMIC DNA]</scope>
    <source>
        <strain evidence="7">wild</strain>
    </source>
</reference>
<dbReference type="SUPFAM" id="SSF57903">
    <property type="entry name" value="FYVE/PHD zinc finger"/>
    <property type="match status" value="1"/>
</dbReference>
<dbReference type="InterPro" id="IPR001965">
    <property type="entry name" value="Znf_PHD"/>
</dbReference>
<feature type="region of interest" description="Disordered" evidence="4">
    <location>
        <begin position="334"/>
        <end position="381"/>
    </location>
</feature>
<evidence type="ECO:0000313" key="7">
    <source>
        <dbReference type="Proteomes" id="UP000507470"/>
    </source>
</evidence>
<organism evidence="6 7">
    <name type="scientific">Mytilus coruscus</name>
    <name type="common">Sea mussel</name>
    <dbReference type="NCBI Taxonomy" id="42192"/>
    <lineage>
        <taxon>Eukaryota</taxon>
        <taxon>Metazoa</taxon>
        <taxon>Spiralia</taxon>
        <taxon>Lophotrochozoa</taxon>
        <taxon>Mollusca</taxon>
        <taxon>Bivalvia</taxon>
        <taxon>Autobranchia</taxon>
        <taxon>Pteriomorphia</taxon>
        <taxon>Mytilida</taxon>
        <taxon>Mytiloidea</taxon>
        <taxon>Mytilidae</taxon>
        <taxon>Mytilinae</taxon>
        <taxon>Mytilus</taxon>
    </lineage>
</organism>
<gene>
    <name evidence="6" type="ORF">MCOR_29830</name>
</gene>
<protein>
    <recommendedName>
        <fullName evidence="5">Zinc finger PHD-type domain-containing protein</fullName>
    </recommendedName>
</protein>
<keyword evidence="1" id="KW-0479">Metal-binding</keyword>
<dbReference type="InterPro" id="IPR013083">
    <property type="entry name" value="Znf_RING/FYVE/PHD"/>
</dbReference>
<evidence type="ECO:0000256" key="3">
    <source>
        <dbReference type="ARBA" id="ARBA00022833"/>
    </source>
</evidence>
<evidence type="ECO:0000256" key="4">
    <source>
        <dbReference type="SAM" id="MobiDB-lite"/>
    </source>
</evidence>
<dbReference type="Gene3D" id="3.30.40.10">
    <property type="entry name" value="Zinc/RING finger domain, C3HC4 (zinc finger)"/>
    <property type="match status" value="1"/>
</dbReference>
<dbReference type="SMART" id="SM00249">
    <property type="entry name" value="PHD"/>
    <property type="match status" value="1"/>
</dbReference>
<keyword evidence="3" id="KW-0862">Zinc</keyword>
<keyword evidence="7" id="KW-1185">Reference proteome</keyword>
<dbReference type="GO" id="GO:0008270">
    <property type="term" value="F:zinc ion binding"/>
    <property type="evidence" value="ECO:0007669"/>
    <property type="project" value="UniProtKB-KW"/>
</dbReference>
<keyword evidence="2" id="KW-0863">Zinc-finger</keyword>
<dbReference type="EMBL" id="CACVKT020005429">
    <property type="protein sequence ID" value="CAC5395136.1"/>
    <property type="molecule type" value="Genomic_DNA"/>
</dbReference>
<feature type="compositionally biased region" description="Low complexity" evidence="4">
    <location>
        <begin position="334"/>
        <end position="346"/>
    </location>
</feature>